<reference evidence="2 3" key="1">
    <citation type="submission" date="2018-08" db="EMBL/GenBank/DDBJ databases">
        <title>Genome Sequence of Clavibacter michiganensis Subspecies type strains, and the Atypical Peach-Colored Strains Isolated from Tomato.</title>
        <authorList>
            <person name="Osdaghi E."/>
            <person name="Portier P."/>
            <person name="Briand M."/>
            <person name="Jacques M.-A."/>
        </authorList>
    </citation>
    <scope>NUCLEOTIDE SEQUENCE [LARGE SCALE GENOMIC DNA]</scope>
    <source>
        <strain evidence="2 3">CFBP 7493</strain>
    </source>
</reference>
<feature type="non-terminal residue" evidence="2">
    <location>
        <position position="93"/>
    </location>
</feature>
<protein>
    <submittedName>
        <fullName evidence="2">Uncharacterized protein</fullName>
    </submittedName>
</protein>
<evidence type="ECO:0000256" key="1">
    <source>
        <dbReference type="SAM" id="Phobius"/>
    </source>
</evidence>
<evidence type="ECO:0000313" key="3">
    <source>
        <dbReference type="Proteomes" id="UP000266298"/>
    </source>
</evidence>
<dbReference type="EMBL" id="QWEC01000202">
    <property type="protein sequence ID" value="RII96328.1"/>
    <property type="molecule type" value="Genomic_DNA"/>
</dbReference>
<gene>
    <name evidence="2" type="ORF">DZF96_11820</name>
</gene>
<keyword evidence="1" id="KW-0472">Membrane</keyword>
<sequence length="93" mass="9344">MHATAMSGSRRTTLVAGIASAGALLLQPAVLGGFRIQPTPDMESTIVLRGPVVDVLGLVLTVVAAVVLARGVRGEPGLLRPSRAAGVAVLAHA</sequence>
<organism evidence="2 3">
    <name type="scientific">Clavibacter michiganensis</name>
    <dbReference type="NCBI Taxonomy" id="28447"/>
    <lineage>
        <taxon>Bacteria</taxon>
        <taxon>Bacillati</taxon>
        <taxon>Actinomycetota</taxon>
        <taxon>Actinomycetes</taxon>
        <taxon>Micrococcales</taxon>
        <taxon>Microbacteriaceae</taxon>
        <taxon>Clavibacter</taxon>
    </lineage>
</organism>
<name>A0A399NR95_9MICO</name>
<keyword evidence="1" id="KW-1133">Transmembrane helix</keyword>
<keyword evidence="1" id="KW-0812">Transmembrane</keyword>
<dbReference type="AlphaFoldDB" id="A0A399NR95"/>
<comment type="caution">
    <text evidence="2">The sequence shown here is derived from an EMBL/GenBank/DDBJ whole genome shotgun (WGS) entry which is preliminary data.</text>
</comment>
<evidence type="ECO:0000313" key="2">
    <source>
        <dbReference type="EMBL" id="RII96328.1"/>
    </source>
</evidence>
<accession>A0A399NR95</accession>
<dbReference type="Proteomes" id="UP000266298">
    <property type="component" value="Unassembled WGS sequence"/>
</dbReference>
<feature type="transmembrane region" description="Helical" evidence="1">
    <location>
        <begin position="55"/>
        <end position="72"/>
    </location>
</feature>
<proteinExistence type="predicted"/>